<accession>A0A1J4TY70</accession>
<keyword evidence="1" id="KW-0472">Membrane</keyword>
<dbReference type="STRING" id="1805209.AUJ73_00350"/>
<protein>
    <submittedName>
        <fullName evidence="2">Uncharacterized protein</fullName>
    </submittedName>
</protein>
<sequence length="91" mass="10377">MVLNTISQSIPLKLRLPLLILLGILILYILVFHLFQTCNIYSEIMPIREQRCNCIGLLFNENRNSMSDSTKKDICIGFAINKVQIIPNLGD</sequence>
<dbReference type="AlphaFoldDB" id="A0A1J4TY70"/>
<evidence type="ECO:0000313" key="3">
    <source>
        <dbReference type="Proteomes" id="UP000183120"/>
    </source>
</evidence>
<evidence type="ECO:0000313" key="2">
    <source>
        <dbReference type="EMBL" id="OIO15565.1"/>
    </source>
</evidence>
<name>A0A1J4TY70_9BACT</name>
<reference evidence="2 3" key="1">
    <citation type="journal article" date="2016" name="Environ. Microbiol.">
        <title>Genomic resolution of a cold subsurface aquifer community provides metabolic insights for novel microbes adapted to high CO concentrations.</title>
        <authorList>
            <person name="Probst A.J."/>
            <person name="Castelle C.J."/>
            <person name="Singh A."/>
            <person name="Brown C.T."/>
            <person name="Anantharaman K."/>
            <person name="Sharon I."/>
            <person name="Hug L.A."/>
            <person name="Burstein D."/>
            <person name="Emerson J.B."/>
            <person name="Thomas B.C."/>
            <person name="Banfield J.F."/>
        </authorList>
    </citation>
    <scope>NUCLEOTIDE SEQUENCE [LARGE SCALE GENOMIC DNA]</scope>
    <source>
        <strain evidence="2">CG1_02_37_22</strain>
    </source>
</reference>
<evidence type="ECO:0000256" key="1">
    <source>
        <dbReference type="SAM" id="Phobius"/>
    </source>
</evidence>
<keyword evidence="1" id="KW-0812">Transmembrane</keyword>
<organism evidence="2 3">
    <name type="scientific">Candidatus Gottesmanbacteria bacterium CG1_02_37_22</name>
    <dbReference type="NCBI Taxonomy" id="1805209"/>
    <lineage>
        <taxon>Bacteria</taxon>
        <taxon>Candidatus Gottesmaniibacteriota</taxon>
    </lineage>
</organism>
<keyword evidence="1" id="KW-1133">Transmembrane helix</keyword>
<dbReference type="Proteomes" id="UP000183120">
    <property type="component" value="Unassembled WGS sequence"/>
</dbReference>
<proteinExistence type="predicted"/>
<dbReference type="EMBL" id="MNUY01000006">
    <property type="protein sequence ID" value="OIO15565.1"/>
    <property type="molecule type" value="Genomic_DNA"/>
</dbReference>
<feature type="transmembrane region" description="Helical" evidence="1">
    <location>
        <begin position="16"/>
        <end position="35"/>
    </location>
</feature>
<comment type="caution">
    <text evidence="2">The sequence shown here is derived from an EMBL/GenBank/DDBJ whole genome shotgun (WGS) entry which is preliminary data.</text>
</comment>
<gene>
    <name evidence="2" type="ORF">AUJ73_00350</name>
</gene>